<reference evidence="2" key="1">
    <citation type="journal article" date="2021" name="IMA Fungus">
        <title>Genomic characterization of three marine fungi, including Emericellopsis atlantica sp. nov. with signatures of a generalist lifestyle and marine biomass degradation.</title>
        <authorList>
            <person name="Hagestad O.C."/>
            <person name="Hou L."/>
            <person name="Andersen J.H."/>
            <person name="Hansen E.H."/>
            <person name="Altermark B."/>
            <person name="Li C."/>
            <person name="Kuhnert E."/>
            <person name="Cox R.J."/>
            <person name="Crous P.W."/>
            <person name="Spatafora J.W."/>
            <person name="Lail K."/>
            <person name="Amirebrahimi M."/>
            <person name="Lipzen A."/>
            <person name="Pangilinan J."/>
            <person name="Andreopoulos W."/>
            <person name="Hayes R.D."/>
            <person name="Ng V."/>
            <person name="Grigoriev I.V."/>
            <person name="Jackson S.A."/>
            <person name="Sutton T.D.S."/>
            <person name="Dobson A.D.W."/>
            <person name="Rama T."/>
        </authorList>
    </citation>
    <scope>NUCLEOTIDE SEQUENCE</scope>
    <source>
        <strain evidence="2">TRa3180A</strain>
    </source>
</reference>
<dbReference type="EMBL" id="MU253875">
    <property type="protein sequence ID" value="KAG9244918.1"/>
    <property type="molecule type" value="Genomic_DNA"/>
</dbReference>
<feature type="domain" description="DUF7871" evidence="1">
    <location>
        <begin position="32"/>
        <end position="123"/>
    </location>
</feature>
<evidence type="ECO:0000313" key="2">
    <source>
        <dbReference type="EMBL" id="KAG9244918.1"/>
    </source>
</evidence>
<evidence type="ECO:0000259" key="1">
    <source>
        <dbReference type="Pfam" id="PF25277"/>
    </source>
</evidence>
<dbReference type="Proteomes" id="UP000887226">
    <property type="component" value="Unassembled WGS sequence"/>
</dbReference>
<comment type="caution">
    <text evidence="2">The sequence shown here is derived from an EMBL/GenBank/DDBJ whole genome shotgun (WGS) entry which is preliminary data.</text>
</comment>
<dbReference type="AlphaFoldDB" id="A0A9P8CF89"/>
<name>A0A9P8CF89_9HELO</name>
<evidence type="ECO:0000313" key="3">
    <source>
        <dbReference type="Proteomes" id="UP000887226"/>
    </source>
</evidence>
<sequence length="124" mass="13102">MTTPSTCCRKSSEQGCAWYIPSNSMAVATTNHFHSAKEAKCSCGQQSALSCTCEKFATENTVSGPRCSCRARPAQKCTCHRKGVENTTPTGSTCACGSRPADACTCEKAADRGSLPTETDFTTI</sequence>
<keyword evidence="3" id="KW-1185">Reference proteome</keyword>
<proteinExistence type="predicted"/>
<gene>
    <name evidence="2" type="ORF">BJ878DRAFT_43901</name>
</gene>
<dbReference type="PANTHER" id="PTHR40620">
    <property type="entry name" value="RESISTANCE PROTEIN CRD2, PUTATIVE (AFU_ORTHOLOGUE AFUA_4G04318)-RELATED"/>
    <property type="match status" value="1"/>
</dbReference>
<dbReference type="PANTHER" id="PTHR40620:SF1">
    <property type="entry name" value="RESISTANCE PROTEIN CRD2, PUTATIVE (AFU_ORTHOLOGUE AFUA_4G04318)-RELATED"/>
    <property type="match status" value="1"/>
</dbReference>
<dbReference type="InterPro" id="IPR057193">
    <property type="entry name" value="DUF7871"/>
</dbReference>
<dbReference type="Pfam" id="PF25277">
    <property type="entry name" value="DUF7871"/>
    <property type="match status" value="1"/>
</dbReference>
<organism evidence="2 3">
    <name type="scientific">Calycina marina</name>
    <dbReference type="NCBI Taxonomy" id="1763456"/>
    <lineage>
        <taxon>Eukaryota</taxon>
        <taxon>Fungi</taxon>
        <taxon>Dikarya</taxon>
        <taxon>Ascomycota</taxon>
        <taxon>Pezizomycotina</taxon>
        <taxon>Leotiomycetes</taxon>
        <taxon>Helotiales</taxon>
        <taxon>Pezizellaceae</taxon>
        <taxon>Calycina</taxon>
    </lineage>
</organism>
<accession>A0A9P8CF89</accession>
<protein>
    <recommendedName>
        <fullName evidence="1">DUF7871 domain-containing protein</fullName>
    </recommendedName>
</protein>
<dbReference type="OrthoDB" id="4140664at2759"/>